<proteinExistence type="inferred from homology"/>
<feature type="compositionally biased region" description="Polar residues" evidence="4">
    <location>
        <begin position="19"/>
        <end position="28"/>
    </location>
</feature>
<comment type="similarity">
    <text evidence="1">Belongs to the CNOT2/3/5 family.</text>
</comment>
<comment type="caution">
    <text evidence="6">The sequence shown here is derived from an EMBL/GenBank/DDBJ whole genome shotgun (WGS) entry which is preliminary data.</text>
</comment>
<evidence type="ECO:0000256" key="1">
    <source>
        <dbReference type="ARBA" id="ARBA00007682"/>
    </source>
</evidence>
<keyword evidence="7" id="KW-1185">Reference proteome</keyword>
<dbReference type="Proteomes" id="UP000027586">
    <property type="component" value="Unassembled WGS sequence"/>
</dbReference>
<keyword evidence="2" id="KW-0805">Transcription regulation</keyword>
<dbReference type="OrthoDB" id="25391at2759"/>
<evidence type="ECO:0000256" key="3">
    <source>
        <dbReference type="ARBA" id="ARBA00023163"/>
    </source>
</evidence>
<dbReference type="GO" id="GO:0006355">
    <property type="term" value="P:regulation of DNA-templated transcription"/>
    <property type="evidence" value="ECO:0007669"/>
    <property type="project" value="InterPro"/>
</dbReference>
<feature type="domain" description="NOT2/NOT3/NOT5 C-terminal" evidence="5">
    <location>
        <begin position="293"/>
        <end position="423"/>
    </location>
</feature>
<protein>
    <submittedName>
        <fullName evidence="6">Ccr4-not complex subunit not2</fullName>
    </submittedName>
</protein>
<dbReference type="PANTHER" id="PTHR23326">
    <property type="entry name" value="CCR4 NOT-RELATED"/>
    <property type="match status" value="1"/>
</dbReference>
<gene>
    <name evidence="6" type="ORF">LCOR_09997.1</name>
</gene>
<feature type="region of interest" description="Disordered" evidence="4">
    <location>
        <begin position="428"/>
        <end position="479"/>
    </location>
</feature>
<dbReference type="GO" id="GO:0030015">
    <property type="term" value="C:CCR4-NOT core complex"/>
    <property type="evidence" value="ECO:0007669"/>
    <property type="project" value="InterPro"/>
</dbReference>
<dbReference type="InterPro" id="IPR038635">
    <property type="entry name" value="CCR4-NOT_su2/3/5_C_sf"/>
</dbReference>
<dbReference type="GO" id="GO:0000289">
    <property type="term" value="P:nuclear-transcribed mRNA poly(A) tail shortening"/>
    <property type="evidence" value="ECO:0007669"/>
    <property type="project" value="UniProtKB-ARBA"/>
</dbReference>
<evidence type="ECO:0000313" key="7">
    <source>
        <dbReference type="Proteomes" id="UP000027586"/>
    </source>
</evidence>
<name>A0A068SB31_9FUNG</name>
<dbReference type="EMBL" id="CBTN010000065">
    <property type="protein sequence ID" value="CDH59170.1"/>
    <property type="molecule type" value="Genomic_DNA"/>
</dbReference>
<feature type="region of interest" description="Disordered" evidence="4">
    <location>
        <begin position="183"/>
        <end position="248"/>
    </location>
</feature>
<evidence type="ECO:0000313" key="6">
    <source>
        <dbReference type="EMBL" id="CDH59170.1"/>
    </source>
</evidence>
<feature type="compositionally biased region" description="Polar residues" evidence="4">
    <location>
        <begin position="230"/>
        <end position="248"/>
    </location>
</feature>
<dbReference type="Pfam" id="PF04153">
    <property type="entry name" value="NOT2_3_5_C"/>
    <property type="match status" value="1"/>
</dbReference>
<accession>A0A068SB31</accession>
<dbReference type="STRING" id="1263082.A0A068SB31"/>
<evidence type="ECO:0000256" key="4">
    <source>
        <dbReference type="SAM" id="MobiDB-lite"/>
    </source>
</evidence>
<dbReference type="Gene3D" id="2.30.30.1020">
    <property type="entry name" value="CCR4-NOT complex subunit 2/3/5, C-terminal domain"/>
    <property type="match status" value="1"/>
</dbReference>
<dbReference type="AlphaFoldDB" id="A0A068SB31"/>
<dbReference type="InterPro" id="IPR040168">
    <property type="entry name" value="Not2/3/5"/>
</dbReference>
<feature type="compositionally biased region" description="Polar residues" evidence="4">
    <location>
        <begin position="196"/>
        <end position="221"/>
    </location>
</feature>
<evidence type="ECO:0000259" key="5">
    <source>
        <dbReference type="Pfam" id="PF04153"/>
    </source>
</evidence>
<keyword evidence="3" id="KW-0804">Transcription</keyword>
<reference evidence="6" key="1">
    <citation type="submission" date="2013-08" db="EMBL/GenBank/DDBJ databases">
        <title>Gene expansion shapes genome architecture in the human pathogen Lichtheimia corymbifera: an evolutionary genomics analysis in the ancient terrestrial Mucorales (Mucoromycotina).</title>
        <authorList>
            <person name="Schwartze V.U."/>
            <person name="Winter S."/>
            <person name="Shelest E."/>
            <person name="Marcet-Houben M."/>
            <person name="Horn F."/>
            <person name="Wehner S."/>
            <person name="Hoffmann K."/>
            <person name="Riege K."/>
            <person name="Sammeth M."/>
            <person name="Nowrousian M."/>
            <person name="Valiante V."/>
            <person name="Linde J."/>
            <person name="Jacobsen I.D."/>
            <person name="Marz M."/>
            <person name="Brakhage A.A."/>
            <person name="Gabaldon T."/>
            <person name="Bocker S."/>
            <person name="Voigt K."/>
        </authorList>
    </citation>
    <scope>NUCLEOTIDE SEQUENCE [LARGE SCALE GENOMIC DNA]</scope>
    <source>
        <strain evidence="6">FSU 9682</strain>
    </source>
</reference>
<sequence>MFRPNTGIDLNDFPALGSPASSTRTPNAGSLPPQPPSSSLLPSNRFANYPSTPSNSTHLQDALLGTGSAVTAAGNSNAAVANEFGVVSGSSPLGSYQPVHSATAAAAAYAGHGDHHVLANARSLAPRTFSMDEFPALRSSTNAPGAATPFGNDLSAANSLASKGAVGGEPWDYAAARESMSSSKQYGAPGIRNDMLGSSQWSRGSNAGESTPSQSRKSVGSSLAREQDGKTSSTTPVSGASSGSNSDVKSGDSYGLLGLLGVIRMTDPDRSMLALGSDLTTLGLDLNTADSIYSTFISPWSDTQTPPGLNVEPGYYLPPCYRTVHATPPAHQRMRTFSDEILFYVFYSMPKDVAQEAAAQELYARNWRYHKELGMWLTKETDENGRPVQGWRRTTPNPVDRGVYVIFDPTSWSKVKREWTLPWDALEERQPQPQQQSTQSGPSSQPRPQQQQSQQQPGMSMSTTPTGISPGLASRGVMI</sequence>
<feature type="region of interest" description="Disordered" evidence="4">
    <location>
        <begin position="1"/>
        <end position="42"/>
    </location>
</feature>
<organism evidence="6 7">
    <name type="scientific">Lichtheimia corymbifera JMRC:FSU:9682</name>
    <dbReference type="NCBI Taxonomy" id="1263082"/>
    <lineage>
        <taxon>Eukaryota</taxon>
        <taxon>Fungi</taxon>
        <taxon>Fungi incertae sedis</taxon>
        <taxon>Mucoromycota</taxon>
        <taxon>Mucoromycotina</taxon>
        <taxon>Mucoromycetes</taxon>
        <taxon>Mucorales</taxon>
        <taxon>Lichtheimiaceae</taxon>
        <taxon>Lichtheimia</taxon>
    </lineage>
</organism>
<dbReference type="VEuPathDB" id="FungiDB:LCOR_09997.1"/>
<feature type="compositionally biased region" description="Low complexity" evidence="4">
    <location>
        <begin position="431"/>
        <end position="463"/>
    </location>
</feature>
<dbReference type="InterPro" id="IPR007282">
    <property type="entry name" value="NOT2/3/5_C"/>
</dbReference>
<evidence type="ECO:0000256" key="2">
    <source>
        <dbReference type="ARBA" id="ARBA00023015"/>
    </source>
</evidence>